<dbReference type="Pfam" id="PF19660">
    <property type="entry name" value="DUF6163"/>
    <property type="match status" value="1"/>
</dbReference>
<feature type="transmembrane region" description="Helical" evidence="1">
    <location>
        <begin position="52"/>
        <end position="71"/>
    </location>
</feature>
<dbReference type="Proteomes" id="UP000218418">
    <property type="component" value="Chromosome"/>
</dbReference>
<feature type="transmembrane region" description="Helical" evidence="1">
    <location>
        <begin position="112"/>
        <end position="134"/>
    </location>
</feature>
<dbReference type="EMBL" id="AP018227">
    <property type="protein sequence ID" value="BAY83904.1"/>
    <property type="molecule type" value="Genomic_DNA"/>
</dbReference>
<gene>
    <name evidence="2" type="ORF">NIES267_33980</name>
</gene>
<dbReference type="AlphaFoldDB" id="A0A1Z4LRV1"/>
<dbReference type="InterPro" id="IPR046161">
    <property type="entry name" value="DUF6163"/>
</dbReference>
<keyword evidence="1" id="KW-1133">Transmembrane helix</keyword>
<feature type="transmembrane region" description="Helical" evidence="1">
    <location>
        <begin position="20"/>
        <end position="40"/>
    </location>
</feature>
<organism evidence="2 3">
    <name type="scientific">Calothrix parasitica NIES-267</name>
    <dbReference type="NCBI Taxonomy" id="1973488"/>
    <lineage>
        <taxon>Bacteria</taxon>
        <taxon>Bacillati</taxon>
        <taxon>Cyanobacteriota</taxon>
        <taxon>Cyanophyceae</taxon>
        <taxon>Nostocales</taxon>
        <taxon>Calotrichaceae</taxon>
        <taxon>Calothrix</taxon>
    </lineage>
</organism>
<protein>
    <submittedName>
        <fullName evidence="2">Uncharacterized protein</fullName>
    </submittedName>
</protein>
<evidence type="ECO:0000256" key="1">
    <source>
        <dbReference type="SAM" id="Phobius"/>
    </source>
</evidence>
<keyword evidence="3" id="KW-1185">Reference proteome</keyword>
<reference evidence="2 3" key="1">
    <citation type="submission" date="2017-06" db="EMBL/GenBank/DDBJ databases">
        <title>Genome sequencing of cyanobaciteial culture collection at National Institute for Environmental Studies (NIES).</title>
        <authorList>
            <person name="Hirose Y."/>
            <person name="Shimura Y."/>
            <person name="Fujisawa T."/>
            <person name="Nakamura Y."/>
            <person name="Kawachi M."/>
        </authorList>
    </citation>
    <scope>NUCLEOTIDE SEQUENCE [LARGE SCALE GENOMIC DNA]</scope>
    <source>
        <strain evidence="2 3">NIES-267</strain>
    </source>
</reference>
<feature type="transmembrane region" description="Helical" evidence="1">
    <location>
        <begin position="83"/>
        <end position="105"/>
    </location>
</feature>
<evidence type="ECO:0000313" key="2">
    <source>
        <dbReference type="EMBL" id="BAY83904.1"/>
    </source>
</evidence>
<accession>A0A1Z4LRV1</accession>
<evidence type="ECO:0000313" key="3">
    <source>
        <dbReference type="Proteomes" id="UP000218418"/>
    </source>
</evidence>
<feature type="transmembrane region" description="Helical" evidence="1">
    <location>
        <begin position="140"/>
        <end position="162"/>
    </location>
</feature>
<name>A0A1Z4LRV1_9CYAN</name>
<keyword evidence="1" id="KW-0472">Membrane</keyword>
<proteinExistence type="predicted"/>
<sequence length="171" mass="20144">MVTNPSPKYNLQYSYSIKTVFHFKVYLFICTSKMLMNLIFESRHKPNMGIYLKILALFYLYGATVHYANLLGFGEIPFRESPLSWQVGDISYGILSTLTFTGLWLKTRWGIISFFLSAFSQLILYLGFPQWFAFNLEQRQLLWSMVIFHLVTLLIFFGLLLLTRRNEQYNS</sequence>
<keyword evidence="1" id="KW-0812">Transmembrane</keyword>